<reference evidence="1 2" key="1">
    <citation type="submission" date="2013-02" db="EMBL/GenBank/DDBJ databases">
        <title>phiNIT1 genome sequensing.</title>
        <authorList>
            <person name="Ozaki T."/>
            <person name="Kaneko J."/>
        </authorList>
    </citation>
    <scope>NUCLEOTIDE SEQUENCE [LARGE SCALE GENOMIC DNA]</scope>
    <source>
        <strain evidence="1">PhiNIT1</strain>
    </source>
</reference>
<name>S6BUY9_9CAUD</name>
<dbReference type="EMBL" id="AP013029">
    <property type="protein sequence ID" value="BAN59615.1"/>
    <property type="molecule type" value="Genomic_DNA"/>
</dbReference>
<dbReference type="OrthoDB" id="36635at10239"/>
<sequence>MSCSFFFVDKLWYSTVDCNYLIKYRRLLMAYNDMNGKLTDPKVSDYIRLLQDHMEVYGDTRVRAYFEDELVHPEVQAEHYKNVLVLNFKEEE</sequence>
<dbReference type="KEGG" id="vg:16511569"/>
<organism evidence="1 2">
    <name type="scientific">Bacillus phage phiNIT1</name>
    <dbReference type="NCBI Taxonomy" id="207656"/>
    <lineage>
        <taxon>Viruses</taxon>
        <taxon>Duplodnaviria</taxon>
        <taxon>Heunggongvirae</taxon>
        <taxon>Uroviricota</taxon>
        <taxon>Caudoviricetes</taxon>
        <taxon>Herelleviridae</taxon>
        <taxon>Bastillevirinae</taxon>
        <taxon>Nitunavirus</taxon>
        <taxon>Nitunavirus NIT1</taxon>
    </lineage>
</organism>
<protein>
    <submittedName>
        <fullName evidence="1">Uncharacterized protein</fullName>
    </submittedName>
</protein>
<gene>
    <name evidence="1" type="primary">orf92a</name>
</gene>
<accession>S6BUY9</accession>
<proteinExistence type="predicted"/>
<dbReference type="GeneID" id="16511569"/>
<evidence type="ECO:0000313" key="2">
    <source>
        <dbReference type="Proteomes" id="UP000014701"/>
    </source>
</evidence>
<evidence type="ECO:0000313" key="1">
    <source>
        <dbReference type="EMBL" id="BAN59615.1"/>
    </source>
</evidence>
<dbReference type="Proteomes" id="UP000014701">
    <property type="component" value="Segment"/>
</dbReference>
<keyword evidence="2" id="KW-1185">Reference proteome</keyword>
<dbReference type="RefSeq" id="YP_008318383.1">
    <property type="nucleotide sequence ID" value="NC_021856.1"/>
</dbReference>